<keyword evidence="1" id="KW-0472">Membrane</keyword>
<dbReference type="EMBL" id="JBHSBL010000024">
    <property type="protein sequence ID" value="MFC4070380.1"/>
    <property type="molecule type" value="Genomic_DNA"/>
</dbReference>
<dbReference type="RefSeq" id="WP_378071260.1">
    <property type="nucleotide sequence ID" value="NZ_JBHSBL010000024.1"/>
</dbReference>
<feature type="chain" id="PRO_5046320383" evidence="2">
    <location>
        <begin position="24"/>
        <end position="201"/>
    </location>
</feature>
<evidence type="ECO:0000256" key="2">
    <source>
        <dbReference type="SAM" id="SignalP"/>
    </source>
</evidence>
<reference evidence="4" key="1">
    <citation type="journal article" date="2019" name="Int. J. Syst. Evol. Microbiol.">
        <title>The Global Catalogue of Microorganisms (GCM) 10K type strain sequencing project: providing services to taxonomists for standard genome sequencing and annotation.</title>
        <authorList>
            <consortium name="The Broad Institute Genomics Platform"/>
            <consortium name="The Broad Institute Genome Sequencing Center for Infectious Disease"/>
            <person name="Wu L."/>
            <person name="Ma J."/>
        </authorList>
    </citation>
    <scope>NUCLEOTIDE SEQUENCE [LARGE SCALE GENOMIC DNA]</scope>
    <source>
        <strain evidence="4">TBRC 5832</strain>
    </source>
</reference>
<sequence>MRLRHALAVAGILLVTVAAPARAERAQRDGPVSAAFPDIDVPVGGTAIDLLGPNLWSTAGEVTLTGVTVGYELSGATGVRIAPNTDGRGDCEMPSATRVVCRDPRDLTFEGETVEQYLPVTVKASSKATAGDTGKITITVTADDLAPITGVSTVHVVDGRENLPVTGPMTGWFGLLLLGAGTVLVAVCGASRRGSTRVARH</sequence>
<keyword evidence="4" id="KW-1185">Reference proteome</keyword>
<accession>A0ABV8J8R5</accession>
<protein>
    <submittedName>
        <fullName evidence="3">Uncharacterized protein</fullName>
    </submittedName>
</protein>
<dbReference type="Proteomes" id="UP001595867">
    <property type="component" value="Unassembled WGS sequence"/>
</dbReference>
<feature type="signal peptide" evidence="2">
    <location>
        <begin position="1"/>
        <end position="23"/>
    </location>
</feature>
<proteinExistence type="predicted"/>
<keyword evidence="2" id="KW-0732">Signal</keyword>
<comment type="caution">
    <text evidence="3">The sequence shown here is derived from an EMBL/GenBank/DDBJ whole genome shotgun (WGS) entry which is preliminary data.</text>
</comment>
<evidence type="ECO:0000313" key="4">
    <source>
        <dbReference type="Proteomes" id="UP001595867"/>
    </source>
</evidence>
<evidence type="ECO:0000313" key="3">
    <source>
        <dbReference type="EMBL" id="MFC4070380.1"/>
    </source>
</evidence>
<gene>
    <name evidence="3" type="ORF">ACFO0C_36085</name>
</gene>
<organism evidence="3 4">
    <name type="scientific">Actinoplanes subglobosus</name>
    <dbReference type="NCBI Taxonomy" id="1547892"/>
    <lineage>
        <taxon>Bacteria</taxon>
        <taxon>Bacillati</taxon>
        <taxon>Actinomycetota</taxon>
        <taxon>Actinomycetes</taxon>
        <taxon>Micromonosporales</taxon>
        <taxon>Micromonosporaceae</taxon>
        <taxon>Actinoplanes</taxon>
    </lineage>
</organism>
<keyword evidence="1" id="KW-0812">Transmembrane</keyword>
<keyword evidence="1" id="KW-1133">Transmembrane helix</keyword>
<feature type="transmembrane region" description="Helical" evidence="1">
    <location>
        <begin position="169"/>
        <end position="190"/>
    </location>
</feature>
<evidence type="ECO:0000256" key="1">
    <source>
        <dbReference type="SAM" id="Phobius"/>
    </source>
</evidence>
<name>A0ABV8J8R5_9ACTN</name>